<name>A0A194VPJ4_CYTMA</name>
<accession>A0A194VPJ4</accession>
<feature type="compositionally biased region" description="Gly residues" evidence="1">
    <location>
        <begin position="34"/>
        <end position="44"/>
    </location>
</feature>
<dbReference type="InterPro" id="IPR022024">
    <property type="entry name" value="DUF3602"/>
</dbReference>
<evidence type="ECO:0000313" key="3">
    <source>
        <dbReference type="Proteomes" id="UP000078559"/>
    </source>
</evidence>
<evidence type="ECO:0000313" key="2">
    <source>
        <dbReference type="EMBL" id="KUI65755.1"/>
    </source>
</evidence>
<protein>
    <submittedName>
        <fullName evidence="2">Uncharacterized protein</fullName>
    </submittedName>
</protein>
<dbReference type="PANTHER" id="PTHR34693:SF3">
    <property type="match status" value="1"/>
</dbReference>
<dbReference type="InterPro" id="IPR053203">
    <property type="entry name" value="Cisplatin_resist-associated"/>
</dbReference>
<dbReference type="Proteomes" id="UP000078559">
    <property type="component" value="Chromosome 2"/>
</dbReference>
<sequence length="127" mass="13265">MSGPEVSHGRGGAGNITQDDTKYADAEIVREGETGTGVSTGRGGAANILEKNAAGPRSDKDFVPDVAMRPSTEDQDHHVGRGGAGNEHLAPGHEHHHHHGKKKEGETSTPTGLADKLKAKIMGAFKK</sequence>
<dbReference type="OrthoDB" id="2537432at2759"/>
<feature type="compositionally biased region" description="Basic and acidic residues" evidence="1">
    <location>
        <begin position="19"/>
        <end position="33"/>
    </location>
</feature>
<proteinExistence type="predicted"/>
<gene>
    <name evidence="2" type="ORF">VM1G_01707</name>
</gene>
<dbReference type="AlphaFoldDB" id="A0A194VPJ4"/>
<dbReference type="Pfam" id="PF12223">
    <property type="entry name" value="DUF3602"/>
    <property type="match status" value="1"/>
</dbReference>
<organism evidence="2 3">
    <name type="scientific">Cytospora mali</name>
    <name type="common">Apple Valsa canker fungus</name>
    <name type="synonym">Valsa mali</name>
    <dbReference type="NCBI Taxonomy" id="578113"/>
    <lineage>
        <taxon>Eukaryota</taxon>
        <taxon>Fungi</taxon>
        <taxon>Dikarya</taxon>
        <taxon>Ascomycota</taxon>
        <taxon>Pezizomycotina</taxon>
        <taxon>Sordariomycetes</taxon>
        <taxon>Sordariomycetidae</taxon>
        <taxon>Diaporthales</taxon>
        <taxon>Cytosporaceae</taxon>
        <taxon>Cytospora</taxon>
    </lineage>
</organism>
<dbReference type="EMBL" id="CM003099">
    <property type="protein sequence ID" value="KUI65755.1"/>
    <property type="molecule type" value="Genomic_DNA"/>
</dbReference>
<dbReference type="PANTHER" id="PTHR34693">
    <property type="entry name" value="PROTEIN PAR32"/>
    <property type="match status" value="1"/>
</dbReference>
<evidence type="ECO:0000256" key="1">
    <source>
        <dbReference type="SAM" id="MobiDB-lite"/>
    </source>
</evidence>
<feature type="region of interest" description="Disordered" evidence="1">
    <location>
        <begin position="1"/>
        <end position="127"/>
    </location>
</feature>
<reference evidence="2" key="1">
    <citation type="submission" date="2014-12" db="EMBL/GenBank/DDBJ databases">
        <title>Genome Sequence of Valsa Canker Pathogens Uncovers a Specific Adaption of Colonization on Woody Bark.</title>
        <authorList>
            <person name="Yin Z."/>
            <person name="Liu H."/>
            <person name="Gao X."/>
            <person name="Li Z."/>
            <person name="Song N."/>
            <person name="Ke X."/>
            <person name="Dai Q."/>
            <person name="Wu Y."/>
            <person name="Sun Y."/>
            <person name="Xu J.-R."/>
            <person name="Kang Z.K."/>
            <person name="Wang L."/>
            <person name="Huang L."/>
        </authorList>
    </citation>
    <scope>NUCLEOTIDE SEQUENCE [LARGE SCALE GENOMIC DNA]</scope>
    <source>
        <strain evidence="2">03-8</strain>
    </source>
</reference>
<keyword evidence="3" id="KW-1185">Reference proteome</keyword>